<evidence type="ECO:0000256" key="7">
    <source>
        <dbReference type="HAMAP-Rule" id="MF_01374"/>
    </source>
</evidence>
<feature type="binding site" evidence="7">
    <location>
        <position position="65"/>
    </location>
    <ligand>
        <name>Zn(2+)</name>
        <dbReference type="ChEBI" id="CHEBI:29105"/>
        <label>1</label>
    </ligand>
</feature>
<dbReference type="Pfam" id="PF16123">
    <property type="entry name" value="HAGH_C"/>
    <property type="match status" value="1"/>
</dbReference>
<dbReference type="InterPro" id="IPR050110">
    <property type="entry name" value="Glyoxalase_II_hydrolase"/>
</dbReference>
<feature type="binding site" evidence="7">
    <location>
        <position position="121"/>
    </location>
    <ligand>
        <name>Zn(2+)</name>
        <dbReference type="ChEBI" id="CHEBI:29105"/>
        <label>1</label>
    </ligand>
</feature>
<dbReference type="STRING" id="1758178.GCA_001550095_00630"/>
<dbReference type="PANTHER" id="PTHR43705:SF1">
    <property type="entry name" value="HYDROXYACYLGLUTATHIONE HYDROLASE GLOB"/>
    <property type="match status" value="1"/>
</dbReference>
<dbReference type="InterPro" id="IPR035680">
    <property type="entry name" value="Clx_II_MBL"/>
</dbReference>
<dbReference type="Gene3D" id="3.60.15.10">
    <property type="entry name" value="Ribonuclease Z/Hydroxyacylglutathione hydrolase-like"/>
    <property type="match status" value="1"/>
</dbReference>
<dbReference type="InterPro" id="IPR001279">
    <property type="entry name" value="Metallo-B-lactamas"/>
</dbReference>
<dbReference type="EC" id="3.1.2.6" evidence="7"/>
<dbReference type="NCBIfam" id="TIGR03413">
    <property type="entry name" value="GSH_gloB"/>
    <property type="match status" value="1"/>
</dbReference>
<dbReference type="UniPathway" id="UPA00619">
    <property type="reaction ID" value="UER00676"/>
</dbReference>
<evidence type="ECO:0000259" key="8">
    <source>
        <dbReference type="SMART" id="SM00849"/>
    </source>
</evidence>
<feature type="binding site" evidence="7">
    <location>
        <position position="140"/>
    </location>
    <ligand>
        <name>Zn(2+)</name>
        <dbReference type="ChEBI" id="CHEBI:29105"/>
        <label>1</label>
    </ligand>
</feature>
<evidence type="ECO:0000256" key="6">
    <source>
        <dbReference type="ARBA" id="ARBA00022833"/>
    </source>
</evidence>
<dbReference type="CDD" id="cd07723">
    <property type="entry name" value="hydroxyacylglutathione_hydrolase_MBL-fold"/>
    <property type="match status" value="1"/>
</dbReference>
<keyword evidence="4 7" id="KW-0479">Metal-binding</keyword>
<evidence type="ECO:0000256" key="3">
    <source>
        <dbReference type="ARBA" id="ARBA00006759"/>
    </source>
</evidence>
<comment type="similarity">
    <text evidence="3 7">Belongs to the metallo-beta-lactamase superfamily. Glyoxalase II family.</text>
</comment>
<dbReference type="SMART" id="SM00849">
    <property type="entry name" value="Lactamase_B"/>
    <property type="match status" value="1"/>
</dbReference>
<evidence type="ECO:0000313" key="10">
    <source>
        <dbReference type="Proteomes" id="UP000217935"/>
    </source>
</evidence>
<dbReference type="GO" id="GO:0019243">
    <property type="term" value="P:methylglyoxal catabolic process to D-lactate via S-lactoyl-glutathione"/>
    <property type="evidence" value="ECO:0007669"/>
    <property type="project" value="UniProtKB-UniRule"/>
</dbReference>
<proteinExistence type="inferred from homology"/>
<dbReference type="InterPro" id="IPR036866">
    <property type="entry name" value="RibonucZ/Hydroxyglut_hydro"/>
</dbReference>
<protein>
    <recommendedName>
        <fullName evidence="7">Hydroxyacylglutathione hydrolase</fullName>
        <ecNumber evidence="7">3.1.2.6</ecNumber>
    </recommendedName>
    <alternativeName>
        <fullName evidence="7">Glyoxalase II</fullName>
        <shortName evidence="7">Glx II</shortName>
    </alternativeName>
</protein>
<dbReference type="KEGG" id="ceh:CEW89_09275"/>
<keyword evidence="6 7" id="KW-0862">Zinc</keyword>
<evidence type="ECO:0000256" key="4">
    <source>
        <dbReference type="ARBA" id="ARBA00022723"/>
    </source>
</evidence>
<dbReference type="SUPFAM" id="SSF56281">
    <property type="entry name" value="Metallo-hydrolase/oxidoreductase"/>
    <property type="match status" value="1"/>
</dbReference>
<feature type="binding site" evidence="7">
    <location>
        <position position="140"/>
    </location>
    <ligand>
        <name>Zn(2+)</name>
        <dbReference type="ChEBI" id="CHEBI:29105"/>
        <label>2</label>
    </ligand>
</feature>
<feature type="binding site" evidence="7">
    <location>
        <position position="63"/>
    </location>
    <ligand>
        <name>Zn(2+)</name>
        <dbReference type="ChEBI" id="CHEBI:29105"/>
        <label>1</label>
    </ligand>
</feature>
<dbReference type="InterPro" id="IPR032282">
    <property type="entry name" value="HAGH_C"/>
</dbReference>
<dbReference type="EMBL" id="CP022196">
    <property type="protein sequence ID" value="ATG47741.1"/>
    <property type="molecule type" value="Genomic_DNA"/>
</dbReference>
<keyword evidence="5 7" id="KW-0378">Hydrolase</keyword>
<dbReference type="GO" id="GO:0004416">
    <property type="term" value="F:hydroxyacylglutathione hydrolase activity"/>
    <property type="evidence" value="ECO:0007669"/>
    <property type="project" value="UniProtKB-UniRule"/>
</dbReference>
<dbReference type="PANTHER" id="PTHR43705">
    <property type="entry name" value="HYDROXYACYLGLUTATHIONE HYDROLASE"/>
    <property type="match status" value="1"/>
</dbReference>
<gene>
    <name evidence="7 9" type="primary">gloB</name>
    <name evidence="9" type="ORF">CEW89_09275</name>
</gene>
<dbReference type="AlphaFoldDB" id="A0A291GC12"/>
<organism evidence="9 10">
    <name type="scientific">Celeribacter ethanolicus</name>
    <dbReference type="NCBI Taxonomy" id="1758178"/>
    <lineage>
        <taxon>Bacteria</taxon>
        <taxon>Pseudomonadati</taxon>
        <taxon>Pseudomonadota</taxon>
        <taxon>Alphaproteobacteria</taxon>
        <taxon>Rhodobacterales</taxon>
        <taxon>Roseobacteraceae</taxon>
        <taxon>Celeribacter</taxon>
    </lineage>
</organism>
<evidence type="ECO:0000256" key="5">
    <source>
        <dbReference type="ARBA" id="ARBA00022801"/>
    </source>
</evidence>
<comment type="catalytic activity">
    <reaction evidence="1 7">
        <text>an S-(2-hydroxyacyl)glutathione + H2O = a 2-hydroxy carboxylate + glutathione + H(+)</text>
        <dbReference type="Rhea" id="RHEA:21864"/>
        <dbReference type="ChEBI" id="CHEBI:15377"/>
        <dbReference type="ChEBI" id="CHEBI:15378"/>
        <dbReference type="ChEBI" id="CHEBI:57925"/>
        <dbReference type="ChEBI" id="CHEBI:58896"/>
        <dbReference type="ChEBI" id="CHEBI:71261"/>
        <dbReference type="EC" id="3.1.2.6"/>
    </reaction>
</comment>
<comment type="subunit">
    <text evidence="7">Monomer.</text>
</comment>
<sequence length="262" mass="28263">MPEITPKSALEIVTVAALSDNYDFLVHDPVSGRTALVDAADPAPILDALSERGWTLDEIWLTHHHWDHIDGAAGVFEATGATLTGAKADQHRLPPLTRVIEPGQSFDFAGHEVQILGADGHTVGHIAYYIPDAKALFSADSLMALGCGRLFEGTPEQMWGTLSRFAALPGDTMVYSGHEYTASNARFARTVEPDNTALQNRAKAIEEARAKGEATVPSALSLELATNPFLRAHLPQVKQALGMTEAPDVAAFAEIRARKDRF</sequence>
<feature type="domain" description="Metallo-beta-lactamase" evidence="8">
    <location>
        <begin position="20"/>
        <end position="178"/>
    </location>
</feature>
<dbReference type="InterPro" id="IPR017782">
    <property type="entry name" value="Hydroxyacylglutathione_Hdrlase"/>
</dbReference>
<evidence type="ECO:0000313" key="9">
    <source>
        <dbReference type="EMBL" id="ATG47741.1"/>
    </source>
</evidence>
<feature type="binding site" evidence="7">
    <location>
        <position position="178"/>
    </location>
    <ligand>
        <name>Zn(2+)</name>
        <dbReference type="ChEBI" id="CHEBI:29105"/>
        <label>2</label>
    </ligand>
</feature>
<dbReference type="PIRSF" id="PIRSF005457">
    <property type="entry name" value="Glx"/>
    <property type="match status" value="1"/>
</dbReference>
<dbReference type="RefSeq" id="WP_096805704.1">
    <property type="nucleotide sequence ID" value="NZ_CP022196.1"/>
</dbReference>
<dbReference type="Pfam" id="PF00753">
    <property type="entry name" value="Lactamase_B"/>
    <property type="match status" value="1"/>
</dbReference>
<evidence type="ECO:0000256" key="1">
    <source>
        <dbReference type="ARBA" id="ARBA00001623"/>
    </source>
</evidence>
<evidence type="ECO:0000256" key="2">
    <source>
        <dbReference type="ARBA" id="ARBA00004963"/>
    </source>
</evidence>
<keyword evidence="10" id="KW-1185">Reference proteome</keyword>
<comment type="pathway">
    <text evidence="2 7">Secondary metabolite metabolism; methylglyoxal degradation; (R)-lactate from methylglyoxal: step 2/2.</text>
</comment>
<feature type="binding site" evidence="7">
    <location>
        <position position="68"/>
    </location>
    <ligand>
        <name>Zn(2+)</name>
        <dbReference type="ChEBI" id="CHEBI:29105"/>
        <label>2</label>
    </ligand>
</feature>
<dbReference type="OrthoDB" id="9802248at2"/>
<reference evidence="9 10" key="1">
    <citation type="submission" date="2017-06" db="EMBL/GenBank/DDBJ databases">
        <title>Celeribacter sp. TSPH2 complete genome sequence.</title>
        <authorList>
            <person name="Woo J.-H."/>
            <person name="Kim H.-S."/>
        </authorList>
    </citation>
    <scope>NUCLEOTIDE SEQUENCE [LARGE SCALE GENOMIC DNA]</scope>
    <source>
        <strain evidence="9 10">TSPH2</strain>
    </source>
</reference>
<name>A0A291GC12_9RHOB</name>
<dbReference type="GO" id="GO:0046872">
    <property type="term" value="F:metal ion binding"/>
    <property type="evidence" value="ECO:0007669"/>
    <property type="project" value="UniProtKB-KW"/>
</dbReference>
<dbReference type="Proteomes" id="UP000217935">
    <property type="component" value="Chromosome"/>
</dbReference>
<comment type="function">
    <text evidence="7">Thiolesterase that catalyzes the hydrolysis of S-D-lactoyl-glutathione to form glutathione and D-lactic acid.</text>
</comment>
<comment type="cofactor">
    <cofactor evidence="7">
        <name>Zn(2+)</name>
        <dbReference type="ChEBI" id="CHEBI:29105"/>
    </cofactor>
    <text evidence="7">Binds 2 Zn(2+) ions per subunit.</text>
</comment>
<accession>A0A291GC12</accession>
<feature type="binding site" evidence="7">
    <location>
        <position position="67"/>
    </location>
    <ligand>
        <name>Zn(2+)</name>
        <dbReference type="ChEBI" id="CHEBI:29105"/>
        <label>2</label>
    </ligand>
</feature>
<dbReference type="HAMAP" id="MF_01374">
    <property type="entry name" value="Glyoxalase_2"/>
    <property type="match status" value="1"/>
</dbReference>